<sequence length="436" mass="47323">MSAFDRRQILKAGAALGLASAAGLEGFARAWAQESQWKPEAGASLKLLRWKRFIPAEDEAFMRLVDAFTKATGVPVSVTSESFDDIQPKASVAANTGQGPDMVWGLYSFPALFPSKCLKVGDVADYLGKKYGGWLPTAEAYGKVKGEWIAIPMAFNGGYLNYRISAMNKAGFQKFPEDLDGFLELCKAMKKNNTPAGFALGHATGDANSWIHWALWSHGGNLVDANEKIIINSPETAKALEYVKALYETFVPGTVSWNDSSNNKAFLSGDLYLTNNGISIYAAAKNEKKDIAADMDHAAYPVGKSGKPTEFQLAFPILAYTYTKAPNACKAFMAFALEAQNYNAWLESAQGYLCHPLRAYSNNPIWTADPKNKVFGEASTRTLAAGGLAPVSEKVAAVLADFVVVDMFASYCTGREDLKGAIRTAEKQAQRIFRSA</sequence>
<keyword evidence="3" id="KW-0813">Transport</keyword>
<dbReference type="Proteomes" id="UP000061432">
    <property type="component" value="Chromosome"/>
</dbReference>
<dbReference type="AlphaFoldDB" id="A0A0C6FLN0"/>
<keyword evidence="4" id="KW-0732">Signal</keyword>
<dbReference type="RefSeq" id="WP_060847300.1">
    <property type="nucleotide sequence ID" value="NZ_AP014704.1"/>
</dbReference>
<organism evidence="6 7">
    <name type="scientific">Methylobacterium aquaticum</name>
    <dbReference type="NCBI Taxonomy" id="270351"/>
    <lineage>
        <taxon>Bacteria</taxon>
        <taxon>Pseudomonadati</taxon>
        <taxon>Pseudomonadota</taxon>
        <taxon>Alphaproteobacteria</taxon>
        <taxon>Hyphomicrobiales</taxon>
        <taxon>Methylobacteriaceae</taxon>
        <taxon>Methylobacterium</taxon>
    </lineage>
</organism>
<dbReference type="PATRIC" id="fig|270351.10.peg.2816"/>
<evidence type="ECO:0000256" key="4">
    <source>
        <dbReference type="ARBA" id="ARBA00022729"/>
    </source>
</evidence>
<evidence type="ECO:0000256" key="2">
    <source>
        <dbReference type="ARBA" id="ARBA00008520"/>
    </source>
</evidence>
<evidence type="ECO:0000313" key="6">
    <source>
        <dbReference type="EMBL" id="BAQ46099.1"/>
    </source>
</evidence>
<dbReference type="GO" id="GO:0042597">
    <property type="term" value="C:periplasmic space"/>
    <property type="evidence" value="ECO:0007669"/>
    <property type="project" value="UniProtKB-SubCell"/>
</dbReference>
<reference evidence="6 7" key="1">
    <citation type="journal article" date="2015" name="Genome Announc.">
        <title>Complete Genome Sequence of Methylobacterium aquaticum Strain 22A, Isolated from Racomitrium japonicum Moss.</title>
        <authorList>
            <person name="Tani A."/>
            <person name="Ogura Y."/>
            <person name="Hayashi T."/>
            <person name="Kimbara K."/>
        </authorList>
    </citation>
    <scope>NUCLEOTIDE SEQUENCE [LARGE SCALE GENOMIC DNA]</scope>
    <source>
        <strain evidence="6 7">MA-22A</strain>
    </source>
</reference>
<dbReference type="OrthoDB" id="9795569at2"/>
<dbReference type="InterPro" id="IPR006059">
    <property type="entry name" value="SBP"/>
</dbReference>
<dbReference type="InterPro" id="IPR006311">
    <property type="entry name" value="TAT_signal"/>
</dbReference>
<accession>A0A0C6FLN0</accession>
<proteinExistence type="inferred from homology"/>
<gene>
    <name evidence="6" type="primary">ugpB</name>
    <name evidence="6" type="ORF">Maq22A_c14605</name>
</gene>
<dbReference type="KEGG" id="maqu:Maq22A_c14605"/>
<evidence type="ECO:0000256" key="3">
    <source>
        <dbReference type="ARBA" id="ARBA00022448"/>
    </source>
</evidence>
<dbReference type="PANTHER" id="PTHR43649">
    <property type="entry name" value="ARABINOSE-BINDING PROTEIN-RELATED"/>
    <property type="match status" value="1"/>
</dbReference>
<name>A0A0C6FLN0_9HYPH</name>
<reference evidence="7" key="2">
    <citation type="submission" date="2015-01" db="EMBL/GenBank/DDBJ databases">
        <title>Complete genome sequence of Methylobacterium aquaticum strain 22A.</title>
        <authorList>
            <person name="Tani A."/>
            <person name="Ogura Y."/>
            <person name="Hayashi T."/>
        </authorList>
    </citation>
    <scope>NUCLEOTIDE SEQUENCE [LARGE SCALE GENOMIC DNA]</scope>
    <source>
        <strain evidence="7">MA-22A</strain>
    </source>
</reference>
<dbReference type="PANTHER" id="PTHR43649:SF34">
    <property type="entry name" value="ABC TRANSPORTER PERIPLASMIC-BINDING PROTEIN YCJN-RELATED"/>
    <property type="match status" value="1"/>
</dbReference>
<comment type="similarity">
    <text evidence="2">Belongs to the bacterial solute-binding protein 1 family.</text>
</comment>
<evidence type="ECO:0000256" key="1">
    <source>
        <dbReference type="ARBA" id="ARBA00004418"/>
    </source>
</evidence>
<dbReference type="Gene3D" id="3.40.190.10">
    <property type="entry name" value="Periplasmic binding protein-like II"/>
    <property type="match status" value="1"/>
</dbReference>
<dbReference type="EMBL" id="AP014704">
    <property type="protein sequence ID" value="BAQ46099.1"/>
    <property type="molecule type" value="Genomic_DNA"/>
</dbReference>
<dbReference type="Pfam" id="PF13416">
    <property type="entry name" value="SBP_bac_8"/>
    <property type="match status" value="1"/>
</dbReference>
<dbReference type="InterPro" id="IPR050490">
    <property type="entry name" value="Bact_solute-bd_prot1"/>
</dbReference>
<evidence type="ECO:0000256" key="5">
    <source>
        <dbReference type="ARBA" id="ARBA00022764"/>
    </source>
</evidence>
<dbReference type="STRING" id="270351.Maq22A_c14605"/>
<protein>
    <submittedName>
        <fullName evidence="6">ABC transporter substrate-binding protein</fullName>
    </submittedName>
</protein>
<dbReference type="PROSITE" id="PS51318">
    <property type="entry name" value="TAT"/>
    <property type="match status" value="1"/>
</dbReference>
<dbReference type="SUPFAM" id="SSF53850">
    <property type="entry name" value="Periplasmic binding protein-like II"/>
    <property type="match status" value="1"/>
</dbReference>
<comment type="subcellular location">
    <subcellularLocation>
        <location evidence="1">Periplasm</location>
    </subcellularLocation>
</comment>
<evidence type="ECO:0000313" key="7">
    <source>
        <dbReference type="Proteomes" id="UP000061432"/>
    </source>
</evidence>
<keyword evidence="5" id="KW-0574">Periplasm</keyword>